<proteinExistence type="predicted"/>
<accession>A0A7D3XJU4</accession>
<dbReference type="AlphaFoldDB" id="A0A7D3XJU4"/>
<evidence type="ECO:0000313" key="3">
    <source>
        <dbReference type="Proteomes" id="UP000500961"/>
    </source>
</evidence>
<gene>
    <name evidence="2" type="ORF">FHG85_02780</name>
</gene>
<sequence>MKVDNQDTVYGIHSLKLVLAVVVIIFIVLLYVTKLSVFFEEKIGVSTGWLIAIIVLLYLLFFAYFIWKGAAYLSYIDDGNKIVIRTFKLAPWGGKKISMEIPFDKFYKYEIVGKWPKKELVLYVKKGNQILRYPPISVSSLTNEQFQQIKKSLDSLSR</sequence>
<keyword evidence="1" id="KW-0472">Membrane</keyword>
<keyword evidence="1" id="KW-0812">Transmembrane</keyword>
<feature type="transmembrane region" description="Helical" evidence="1">
    <location>
        <begin position="12"/>
        <end position="32"/>
    </location>
</feature>
<protein>
    <submittedName>
        <fullName evidence="2">Uncharacterized protein</fullName>
    </submittedName>
</protein>
<dbReference type="RefSeq" id="WP_173072788.1">
    <property type="nucleotide sequence ID" value="NZ_CP041345.1"/>
</dbReference>
<name>A0A7D3XJU4_9BACT</name>
<evidence type="ECO:0000256" key="1">
    <source>
        <dbReference type="SAM" id="Phobius"/>
    </source>
</evidence>
<evidence type="ECO:0000313" key="2">
    <source>
        <dbReference type="EMBL" id="QKG79230.1"/>
    </source>
</evidence>
<dbReference type="Proteomes" id="UP000500961">
    <property type="component" value="Chromosome"/>
</dbReference>
<feature type="transmembrane region" description="Helical" evidence="1">
    <location>
        <begin position="44"/>
        <end position="67"/>
    </location>
</feature>
<dbReference type="KEGG" id="ttz:FHG85_02780"/>
<reference evidence="2 3" key="1">
    <citation type="submission" date="2019-07" db="EMBL/GenBank/DDBJ databases">
        <title>Thalassofilum flectens gen. nov., sp. nov., a novel moderate thermophilic anaerobe from a shallow sea hot spring in Kunashir Island (Russia), representing a new family in the order Bacteroidales, and proposal of Thalassofilacea fam. nov.</title>
        <authorList>
            <person name="Kochetkova T.V."/>
            <person name="Podosokorskaya O.A."/>
            <person name="Novikov A."/>
            <person name="Elcheninov A.G."/>
            <person name="Toshchakov S.V."/>
            <person name="Kublanov I.V."/>
        </authorList>
    </citation>
    <scope>NUCLEOTIDE SEQUENCE [LARGE SCALE GENOMIC DNA]</scope>
    <source>
        <strain evidence="2 3">38-H</strain>
    </source>
</reference>
<keyword evidence="1" id="KW-1133">Transmembrane helix</keyword>
<organism evidence="2 3">
    <name type="scientific">Tenuifilum thalassicum</name>
    <dbReference type="NCBI Taxonomy" id="2590900"/>
    <lineage>
        <taxon>Bacteria</taxon>
        <taxon>Pseudomonadati</taxon>
        <taxon>Bacteroidota</taxon>
        <taxon>Bacteroidia</taxon>
        <taxon>Bacteroidales</taxon>
        <taxon>Tenuifilaceae</taxon>
        <taxon>Tenuifilum</taxon>
    </lineage>
</organism>
<dbReference type="EMBL" id="CP041345">
    <property type="protein sequence ID" value="QKG79230.1"/>
    <property type="molecule type" value="Genomic_DNA"/>
</dbReference>
<keyword evidence="3" id="KW-1185">Reference proteome</keyword>